<feature type="region of interest" description="Disordered" evidence="2">
    <location>
        <begin position="741"/>
        <end position="767"/>
    </location>
</feature>
<dbReference type="KEGG" id="soe:110792753"/>
<keyword evidence="1" id="KW-0175">Coiled coil</keyword>
<feature type="domain" description="Rab-GAP TBC" evidence="3">
    <location>
        <begin position="242"/>
        <end position="448"/>
    </location>
</feature>
<feature type="region of interest" description="Disordered" evidence="2">
    <location>
        <begin position="156"/>
        <end position="191"/>
    </location>
</feature>
<dbReference type="SMART" id="SM00164">
    <property type="entry name" value="TBC"/>
    <property type="match status" value="1"/>
</dbReference>
<feature type="region of interest" description="Disordered" evidence="2">
    <location>
        <begin position="280"/>
        <end position="301"/>
    </location>
</feature>
<dbReference type="InterPro" id="IPR035969">
    <property type="entry name" value="Rab-GAP_TBC_sf"/>
</dbReference>
<name>A0A9R0JZV4_SPIOL</name>
<dbReference type="PROSITE" id="PS50086">
    <property type="entry name" value="TBC_RABGAP"/>
    <property type="match status" value="1"/>
</dbReference>
<accession>A0A9R0JZV4</accession>
<dbReference type="PANTHER" id="PTHR47219:SF20">
    <property type="entry name" value="TBC1 DOMAIN FAMILY MEMBER 2B"/>
    <property type="match status" value="1"/>
</dbReference>
<dbReference type="Proteomes" id="UP000813463">
    <property type="component" value="Chromosome 1"/>
</dbReference>
<dbReference type="GO" id="GO:0031267">
    <property type="term" value="F:small GTPase binding"/>
    <property type="evidence" value="ECO:0007669"/>
    <property type="project" value="TreeGrafter"/>
</dbReference>
<gene>
    <name evidence="5" type="primary">LOC110792753</name>
</gene>
<reference evidence="4" key="1">
    <citation type="journal article" date="2021" name="Nat. Commun.">
        <title>Genomic analyses provide insights into spinach domestication and the genetic basis of agronomic traits.</title>
        <authorList>
            <person name="Cai X."/>
            <person name="Sun X."/>
            <person name="Xu C."/>
            <person name="Sun H."/>
            <person name="Wang X."/>
            <person name="Ge C."/>
            <person name="Zhang Z."/>
            <person name="Wang Q."/>
            <person name="Fei Z."/>
            <person name="Jiao C."/>
            <person name="Wang Q."/>
        </authorList>
    </citation>
    <scope>NUCLEOTIDE SEQUENCE [LARGE SCALE GENOMIC DNA]</scope>
    <source>
        <strain evidence="4">cv. Varoflay</strain>
    </source>
</reference>
<dbReference type="InterPro" id="IPR050302">
    <property type="entry name" value="Rab_GAP_TBC_domain"/>
</dbReference>
<keyword evidence="4" id="KW-1185">Reference proteome</keyword>
<feature type="region of interest" description="Disordered" evidence="2">
    <location>
        <begin position="86"/>
        <end position="125"/>
    </location>
</feature>
<proteinExistence type="predicted"/>
<dbReference type="InterPro" id="IPR000195">
    <property type="entry name" value="Rab-GAP-TBC_dom"/>
</dbReference>
<feature type="region of interest" description="Disordered" evidence="2">
    <location>
        <begin position="781"/>
        <end position="828"/>
    </location>
</feature>
<sequence>MKMKLNSTTTTNPLISLEHKRDAYGFAVRPQHVQRYREYANIYKEEEEERSDRWNIFLERVSEESVQLPVNGVTVDAVDNNEGHRTAEADANHQASDEDVGGTDTPNSENSVENGEQKPEVPTVEAKKIHKVQIWSDIRPSLRTIEGMMSVRVKKRNHFSRKGQDTDSHKTLKTNEEAKSFKGAPEDDSEEEFYDVERSDPAQDVPSVDSTASPAIASIFEGTSLDSSSPWKEELEVLVRGGLPMALRGELWQAFVGVKARRVEKYYENLLSPERDHVHKTNQEEANAKEPGIESAGRREKWKGQIEKDLPRTFPGHPALDENGRNALRRLLIAYARHNPSVGYCQAMNFFAGLLLLLMPEENAFWTLMGIMDDYFDGYYSEDLIECQVDQHVFEDLVRERFPKLVNHLDYLGVQVAWVTGPWFLSIFMNMLPWESVLRVWDVILFEGNRVMMFRTALALMELYGPALVTTKDAGDAVTLLQSLAGSTFDSSQLVLTASMGFQNVHEARLQELRDKNRPVVLAAIEERSKGLQALKNSQGLASKLYSFKHDPGSVMTDTSKVADEQMNGDTTHMESGLTTPDDYFIGIAGGVDIDPGLDLQEQAGWLKVELCKLLEEKRSAELRAEELETALMEMVKQDNRRQLSARVEQLEQEVSELRRVLSDKQEQESAMIQVLMRVEQEQKVTEDARRFAEQEAAAQRHAAETLQDKYDKVIISLAEMEKRVVMAETMLEATLQYQSGQMKVQPSPRSVQNDSLPARSNMEPAMDVPPRKISLLTRPFGLGWRDKNKGKSGNAEEASDNKLAFDEIKSPVVEEKESKGNESPEKP</sequence>
<dbReference type="SUPFAM" id="SSF47923">
    <property type="entry name" value="Ypt/Rab-GAP domain of gyp1p"/>
    <property type="match status" value="2"/>
</dbReference>
<feature type="compositionally biased region" description="Polar residues" evidence="2">
    <location>
        <begin position="104"/>
        <end position="114"/>
    </location>
</feature>
<evidence type="ECO:0000256" key="2">
    <source>
        <dbReference type="SAM" id="MobiDB-lite"/>
    </source>
</evidence>
<evidence type="ECO:0000256" key="1">
    <source>
        <dbReference type="SAM" id="Coils"/>
    </source>
</evidence>
<evidence type="ECO:0000259" key="3">
    <source>
        <dbReference type="PROSITE" id="PS50086"/>
    </source>
</evidence>
<feature type="compositionally biased region" description="Basic and acidic residues" evidence="2">
    <location>
        <begin position="162"/>
        <end position="180"/>
    </location>
</feature>
<evidence type="ECO:0000313" key="5">
    <source>
        <dbReference type="RefSeq" id="XP_021853271.2"/>
    </source>
</evidence>
<dbReference type="GO" id="GO:0005096">
    <property type="term" value="F:GTPase activator activity"/>
    <property type="evidence" value="ECO:0000318"/>
    <property type="project" value="GO_Central"/>
</dbReference>
<dbReference type="Gene3D" id="1.10.8.270">
    <property type="entry name" value="putative rabgap domain of human tbc1 domain family member 14 like domains"/>
    <property type="match status" value="1"/>
</dbReference>
<dbReference type="PANTHER" id="PTHR47219">
    <property type="entry name" value="RAB GTPASE-ACTIVATING PROTEIN 1-LIKE"/>
    <property type="match status" value="1"/>
</dbReference>
<dbReference type="Pfam" id="PF00566">
    <property type="entry name" value="RabGAP-TBC"/>
    <property type="match status" value="1"/>
</dbReference>
<dbReference type="Gene3D" id="1.10.472.80">
    <property type="entry name" value="Ypt/Rab-GAP domain of gyp1p, domain 3"/>
    <property type="match status" value="1"/>
</dbReference>
<protein>
    <recommendedName>
        <fullName evidence="3">Rab-GAP TBC domain-containing protein</fullName>
    </recommendedName>
</protein>
<organism evidence="4 5">
    <name type="scientific">Spinacia oleracea</name>
    <name type="common">Spinach</name>
    <dbReference type="NCBI Taxonomy" id="3562"/>
    <lineage>
        <taxon>Eukaryota</taxon>
        <taxon>Viridiplantae</taxon>
        <taxon>Streptophyta</taxon>
        <taxon>Embryophyta</taxon>
        <taxon>Tracheophyta</taxon>
        <taxon>Spermatophyta</taxon>
        <taxon>Magnoliopsida</taxon>
        <taxon>eudicotyledons</taxon>
        <taxon>Gunneridae</taxon>
        <taxon>Pentapetalae</taxon>
        <taxon>Caryophyllales</taxon>
        <taxon>Chenopodiaceae</taxon>
        <taxon>Chenopodioideae</taxon>
        <taxon>Anserineae</taxon>
        <taxon>Spinacia</taxon>
    </lineage>
</organism>
<feature type="compositionally biased region" description="Basic and acidic residues" evidence="2">
    <location>
        <begin position="800"/>
        <end position="828"/>
    </location>
</feature>
<dbReference type="AlphaFoldDB" id="A0A9R0JZV4"/>
<dbReference type="RefSeq" id="XP_021853271.2">
    <property type="nucleotide sequence ID" value="XM_021997579.2"/>
</dbReference>
<reference evidence="5" key="2">
    <citation type="submission" date="2025-08" db="UniProtKB">
        <authorList>
            <consortium name="RefSeq"/>
        </authorList>
    </citation>
    <scope>IDENTIFICATION</scope>
    <source>
        <tissue evidence="5">Leaf</tissue>
    </source>
</reference>
<feature type="coiled-coil region" evidence="1">
    <location>
        <begin position="618"/>
        <end position="724"/>
    </location>
</feature>
<dbReference type="GeneID" id="110792753"/>
<feature type="compositionally biased region" description="Polar residues" evidence="2">
    <location>
        <begin position="741"/>
        <end position="756"/>
    </location>
</feature>
<evidence type="ECO:0000313" key="4">
    <source>
        <dbReference type="Proteomes" id="UP000813463"/>
    </source>
</evidence>